<dbReference type="Proteomes" id="UP000189670">
    <property type="component" value="Unassembled WGS sequence"/>
</dbReference>
<dbReference type="CDD" id="cd00009">
    <property type="entry name" value="AAA"/>
    <property type="match status" value="1"/>
</dbReference>
<dbReference type="GO" id="GO:0005524">
    <property type="term" value="F:ATP binding"/>
    <property type="evidence" value="ECO:0007669"/>
    <property type="project" value="InterPro"/>
</dbReference>
<feature type="domain" description="ATPase" evidence="1">
    <location>
        <begin position="20"/>
        <end position="264"/>
    </location>
</feature>
<dbReference type="PANTHER" id="PTHR37096:SF1">
    <property type="entry name" value="AAA+ ATPASE DOMAIN-CONTAINING PROTEIN"/>
    <property type="match status" value="1"/>
</dbReference>
<comment type="caution">
    <text evidence="2">The sequence shown here is derived from an EMBL/GenBank/DDBJ whole genome shotgun (WGS) entry which is preliminary data.</text>
</comment>
<protein>
    <submittedName>
        <fullName evidence="2">ATPase domain containing protein</fullName>
    </submittedName>
</protein>
<dbReference type="Pfam" id="PF01637">
    <property type="entry name" value="ATPase_2"/>
    <property type="match status" value="1"/>
</dbReference>
<accession>A0A1V1PCI8</accession>
<dbReference type="Gene3D" id="3.40.50.300">
    <property type="entry name" value="P-loop containing nucleotide triphosphate hydrolases"/>
    <property type="match status" value="1"/>
</dbReference>
<evidence type="ECO:0000259" key="1">
    <source>
        <dbReference type="Pfam" id="PF01637"/>
    </source>
</evidence>
<proteinExistence type="predicted"/>
<gene>
    <name evidence="2" type="ORF">OMM_01623</name>
</gene>
<evidence type="ECO:0000313" key="2">
    <source>
        <dbReference type="EMBL" id="ETR72561.1"/>
    </source>
</evidence>
<dbReference type="InterPro" id="IPR027417">
    <property type="entry name" value="P-loop_NTPase"/>
</dbReference>
<sequence length="386" mass="46440">MKNQYNTINPKQKYTLKTSFVNRYTEMRFLYNWINQEPNYILFMYGPKSSGKTTLLMKFIESIITNKTFDIKHFNLRKMLVSNYKDFIQSFFEIDFHRSKDDVKEKKEYNLKVFKLTKEIMKGLNNKEFDPFIVMDKELQKLQKKGKRPIIIIDELQSLRDIYMNGQRELLKELFNFFVAITKESHLCHVIVSCSDGYFMKRIYEDSYLTKTSEFFEVEYLNEQDIKHWLANIETENDLVSFKLSDSQIETIWKYLGGSIWEIYNTLSRLVLFAQKNKVINDNDLMSVIQRLIKMNAGRFNHYAGLYQNRFELLKHLYQLNEKHEECQERNFQDLITKGIYENKTLKEDLSNLVQLNFLAYNPITSFYKLQGKSMYYGLKEYIENM</sequence>
<name>A0A1V1PCI8_9BACT</name>
<dbReference type="SUPFAM" id="SSF52540">
    <property type="entry name" value="P-loop containing nucleoside triphosphate hydrolases"/>
    <property type="match status" value="1"/>
</dbReference>
<dbReference type="AlphaFoldDB" id="A0A1V1PCI8"/>
<dbReference type="PANTHER" id="PTHR37096">
    <property type="entry name" value="YALI0E33429P"/>
    <property type="match status" value="1"/>
</dbReference>
<dbReference type="InterPro" id="IPR011579">
    <property type="entry name" value="ATPase_dom"/>
</dbReference>
<dbReference type="EMBL" id="ATBP01000135">
    <property type="protein sequence ID" value="ETR72561.1"/>
    <property type="molecule type" value="Genomic_DNA"/>
</dbReference>
<dbReference type="InterPro" id="IPR051667">
    <property type="entry name" value="Archaeal_ATPase_domain"/>
</dbReference>
<organism evidence="2 3">
    <name type="scientific">Candidatus Magnetoglobus multicellularis str. Araruama</name>
    <dbReference type="NCBI Taxonomy" id="890399"/>
    <lineage>
        <taxon>Bacteria</taxon>
        <taxon>Pseudomonadati</taxon>
        <taxon>Thermodesulfobacteriota</taxon>
        <taxon>Desulfobacteria</taxon>
        <taxon>Desulfobacterales</taxon>
        <taxon>Desulfobacteraceae</taxon>
        <taxon>Candidatus Magnetoglobus</taxon>
    </lineage>
</organism>
<reference evidence="3" key="1">
    <citation type="submission" date="2012-11" db="EMBL/GenBank/DDBJ databases">
        <authorList>
            <person name="Lucero-Rivera Y.E."/>
            <person name="Tovar-Ramirez D."/>
        </authorList>
    </citation>
    <scope>NUCLEOTIDE SEQUENCE [LARGE SCALE GENOMIC DNA]</scope>
    <source>
        <strain evidence="3">Araruama</strain>
    </source>
</reference>
<evidence type="ECO:0000313" key="3">
    <source>
        <dbReference type="Proteomes" id="UP000189670"/>
    </source>
</evidence>